<accession>A0ABY5BLV3</accession>
<dbReference type="InterPro" id="IPR015947">
    <property type="entry name" value="PUA-like_sf"/>
</dbReference>
<sequence length="172" mass="19920">MPTKILEIYDSLLPTLLISIHQEYVTEINLGTKVIEYRKSFFHDPFQAFVYSSGKGGGIATFIQCDQPIVSDADRLARIGSLVGNDDYRELFSYFKPKNTGVIIPIQTAYQIPLLPLTQLREQFTEFTAPQKYTFLDHPNKQALLNYLLEQPIIGKTKNNWHNYYEQLRQQL</sequence>
<gene>
    <name evidence="1" type="ORF">M3M35_04615</name>
</gene>
<reference evidence="1" key="1">
    <citation type="submission" date="2022-05" db="EMBL/GenBank/DDBJ databases">
        <authorList>
            <person name="Oliphant S.A."/>
            <person name="Watson-Haigh N.S."/>
            <person name="Sumby K.M."/>
            <person name="Gardner J.M."/>
            <person name="Jiranek V."/>
        </authorList>
    </citation>
    <scope>NUCLEOTIDE SEQUENCE</scope>
    <source>
        <strain evidence="1">KI16_H9</strain>
    </source>
</reference>
<dbReference type="Proteomes" id="UP001056707">
    <property type="component" value="Chromosome"/>
</dbReference>
<evidence type="ECO:0000313" key="2">
    <source>
        <dbReference type="Proteomes" id="UP001056707"/>
    </source>
</evidence>
<organism evidence="1 2">
    <name type="scientific">Fructilactobacillus myrtifloralis</name>
    <dbReference type="NCBI Taxonomy" id="2940301"/>
    <lineage>
        <taxon>Bacteria</taxon>
        <taxon>Bacillati</taxon>
        <taxon>Bacillota</taxon>
        <taxon>Bacilli</taxon>
        <taxon>Lactobacillales</taxon>
        <taxon>Lactobacillaceae</taxon>
        <taxon>Fructilactobacillus</taxon>
    </lineage>
</organism>
<evidence type="ECO:0008006" key="3">
    <source>
        <dbReference type="Google" id="ProtNLM"/>
    </source>
</evidence>
<dbReference type="SUPFAM" id="SSF88697">
    <property type="entry name" value="PUA domain-like"/>
    <property type="match status" value="1"/>
</dbReference>
<evidence type="ECO:0000313" key="1">
    <source>
        <dbReference type="EMBL" id="USS84602.1"/>
    </source>
</evidence>
<dbReference type="EMBL" id="CP097116">
    <property type="protein sequence ID" value="USS84602.1"/>
    <property type="molecule type" value="Genomic_DNA"/>
</dbReference>
<name>A0ABY5BLV3_9LACO</name>
<keyword evidence="2" id="KW-1185">Reference proteome</keyword>
<protein>
    <recommendedName>
        <fullName evidence="3">ASCH domain-containing protein</fullName>
    </recommendedName>
</protein>
<proteinExistence type="predicted"/>
<dbReference type="RefSeq" id="WP_252749505.1">
    <property type="nucleotide sequence ID" value="NZ_CP097116.1"/>
</dbReference>